<dbReference type="PANTHER" id="PTHR47990">
    <property type="entry name" value="2-OXOGLUTARATE (2OG) AND FE(II)-DEPENDENT OXYGENASE SUPERFAMILY PROTEIN-RELATED"/>
    <property type="match status" value="1"/>
</dbReference>
<dbReference type="InterPro" id="IPR050231">
    <property type="entry name" value="Iron_ascorbate_oxido_reductase"/>
</dbReference>
<keyword evidence="4" id="KW-1185">Reference proteome</keyword>
<dbReference type="OrthoDB" id="288590at2759"/>
<dbReference type="InterPro" id="IPR005123">
    <property type="entry name" value="Oxoglu/Fe-dep_dioxygenase_dom"/>
</dbReference>
<dbReference type="OMA" id="EHTDYEC"/>
<feature type="domain" description="Fe2OG dioxygenase" evidence="2">
    <location>
        <begin position="170"/>
        <end position="268"/>
    </location>
</feature>
<evidence type="ECO:0000313" key="3">
    <source>
        <dbReference type="EMBL" id="EQC30951.1"/>
    </source>
</evidence>
<dbReference type="GO" id="GO:0016491">
    <property type="term" value="F:oxidoreductase activity"/>
    <property type="evidence" value="ECO:0007669"/>
    <property type="project" value="UniProtKB-KW"/>
</dbReference>
<dbReference type="eggNOG" id="KOG0143">
    <property type="taxonomic scope" value="Eukaryota"/>
</dbReference>
<dbReference type="AlphaFoldDB" id="T0Q8L8"/>
<dbReference type="InterPro" id="IPR027443">
    <property type="entry name" value="IPNS-like_sf"/>
</dbReference>
<sequence>MMTDADGLAIVDLSQPAEVVARDIAAACTTSGCFHLVQHGISPRLLADVWEAMDAFFTLPLPQKQQCTPANAADDRGYSSFGTENVAAFMGRRGEPNDPVEKFAFSNPAIVDPAVDVHGRPNVWPPVEGFQATMEAYYAAMKALSKTLFGHFAMALDVDVTYFASRTSTAPDSVKLNYYPPSSSRRRFAEHTDSVPFTILNLDATRDALLVQTRSSDAWVPVNAQPNGLFVNLGDVLQRWTNDAWVATPHRVDGGHGLRKSIACFIMLNGDATIECIPSCEHITHGAKYPPITFHAFVQEKMQRLVGLP</sequence>
<dbReference type="GO" id="GO:0046872">
    <property type="term" value="F:metal ion binding"/>
    <property type="evidence" value="ECO:0007669"/>
    <property type="project" value="UniProtKB-KW"/>
</dbReference>
<keyword evidence="1" id="KW-0560">Oxidoreductase</keyword>
<keyword evidence="1" id="KW-0479">Metal-binding</keyword>
<dbReference type="Pfam" id="PF14226">
    <property type="entry name" value="DIOX_N"/>
    <property type="match status" value="1"/>
</dbReference>
<evidence type="ECO:0000313" key="4">
    <source>
        <dbReference type="Proteomes" id="UP000030762"/>
    </source>
</evidence>
<dbReference type="Proteomes" id="UP000030762">
    <property type="component" value="Unassembled WGS sequence"/>
</dbReference>
<dbReference type="Pfam" id="PF03171">
    <property type="entry name" value="2OG-FeII_Oxy"/>
    <property type="match status" value="1"/>
</dbReference>
<dbReference type="EMBL" id="JH767172">
    <property type="protein sequence ID" value="EQC30951.1"/>
    <property type="molecule type" value="Genomic_DNA"/>
</dbReference>
<dbReference type="InterPro" id="IPR026992">
    <property type="entry name" value="DIOX_N"/>
</dbReference>
<reference evidence="3 4" key="1">
    <citation type="submission" date="2012-04" db="EMBL/GenBank/DDBJ databases">
        <title>The Genome Sequence of Saprolegnia declina VS20.</title>
        <authorList>
            <consortium name="The Broad Institute Genome Sequencing Platform"/>
            <person name="Russ C."/>
            <person name="Nusbaum C."/>
            <person name="Tyler B."/>
            <person name="van West P."/>
            <person name="Dieguez-Uribeondo J."/>
            <person name="de Bruijn I."/>
            <person name="Tripathy S."/>
            <person name="Jiang R."/>
            <person name="Young S.K."/>
            <person name="Zeng Q."/>
            <person name="Gargeya S."/>
            <person name="Fitzgerald M."/>
            <person name="Haas B."/>
            <person name="Abouelleil A."/>
            <person name="Alvarado L."/>
            <person name="Arachchi H.M."/>
            <person name="Berlin A."/>
            <person name="Chapman S.B."/>
            <person name="Goldberg J."/>
            <person name="Griggs A."/>
            <person name="Gujja S."/>
            <person name="Hansen M."/>
            <person name="Howarth C."/>
            <person name="Imamovic A."/>
            <person name="Larimer J."/>
            <person name="McCowen C."/>
            <person name="Montmayeur A."/>
            <person name="Murphy C."/>
            <person name="Neiman D."/>
            <person name="Pearson M."/>
            <person name="Priest M."/>
            <person name="Roberts A."/>
            <person name="Saif S."/>
            <person name="Shea T."/>
            <person name="Sisk P."/>
            <person name="Sykes S."/>
            <person name="Wortman J."/>
            <person name="Nusbaum C."/>
            <person name="Birren B."/>
        </authorList>
    </citation>
    <scope>NUCLEOTIDE SEQUENCE [LARGE SCALE GENOMIC DNA]</scope>
    <source>
        <strain evidence="3 4">VS20</strain>
    </source>
</reference>
<comment type="similarity">
    <text evidence="1">Belongs to the iron/ascorbate-dependent oxidoreductase family.</text>
</comment>
<dbReference type="RefSeq" id="XP_008615689.1">
    <property type="nucleotide sequence ID" value="XM_008617467.1"/>
</dbReference>
<dbReference type="Gene3D" id="2.60.120.330">
    <property type="entry name" value="B-lactam Antibiotic, Isopenicillin N Synthase, Chain"/>
    <property type="match status" value="1"/>
</dbReference>
<protein>
    <recommendedName>
        <fullName evidence="2">Fe2OG dioxygenase domain-containing protein</fullName>
    </recommendedName>
</protein>
<accession>T0Q8L8</accession>
<dbReference type="STRING" id="1156394.T0Q8L8"/>
<gene>
    <name evidence="3" type="ORF">SDRG_11424</name>
</gene>
<proteinExistence type="inferred from homology"/>
<dbReference type="SUPFAM" id="SSF51197">
    <property type="entry name" value="Clavaminate synthase-like"/>
    <property type="match status" value="1"/>
</dbReference>
<dbReference type="InterPro" id="IPR044861">
    <property type="entry name" value="IPNS-like_FE2OG_OXY"/>
</dbReference>
<dbReference type="InParanoid" id="T0Q8L8"/>
<name>T0Q8L8_SAPDV</name>
<evidence type="ECO:0000256" key="1">
    <source>
        <dbReference type="RuleBase" id="RU003682"/>
    </source>
</evidence>
<dbReference type="VEuPathDB" id="FungiDB:SDRG_11424"/>
<dbReference type="PROSITE" id="PS51471">
    <property type="entry name" value="FE2OG_OXY"/>
    <property type="match status" value="1"/>
</dbReference>
<keyword evidence="1" id="KW-0408">Iron</keyword>
<organism evidence="3 4">
    <name type="scientific">Saprolegnia diclina (strain VS20)</name>
    <dbReference type="NCBI Taxonomy" id="1156394"/>
    <lineage>
        <taxon>Eukaryota</taxon>
        <taxon>Sar</taxon>
        <taxon>Stramenopiles</taxon>
        <taxon>Oomycota</taxon>
        <taxon>Saprolegniomycetes</taxon>
        <taxon>Saprolegniales</taxon>
        <taxon>Saprolegniaceae</taxon>
        <taxon>Saprolegnia</taxon>
    </lineage>
</organism>
<evidence type="ECO:0000259" key="2">
    <source>
        <dbReference type="PROSITE" id="PS51471"/>
    </source>
</evidence>
<dbReference type="GeneID" id="19952151"/>